<dbReference type="Gene3D" id="3.60.110.10">
    <property type="entry name" value="Carbon-nitrogen hydrolase"/>
    <property type="match status" value="1"/>
</dbReference>
<dbReference type="InterPro" id="IPR036526">
    <property type="entry name" value="C-N_Hydrolase_sf"/>
</dbReference>
<comment type="caution">
    <text evidence="3">The sequence shown here is derived from an EMBL/GenBank/DDBJ whole genome shotgun (WGS) entry which is preliminary data.</text>
</comment>
<keyword evidence="1 3" id="KW-0378">Hydrolase</keyword>
<dbReference type="InterPro" id="IPR045254">
    <property type="entry name" value="Nit1/2_C-N_Hydrolase"/>
</dbReference>
<evidence type="ECO:0000313" key="4">
    <source>
        <dbReference type="Proteomes" id="UP000094172"/>
    </source>
</evidence>
<organism evidence="3 4">
    <name type="scientific">Methyloceanibacter stevinii</name>
    <dbReference type="NCBI Taxonomy" id="1774970"/>
    <lineage>
        <taxon>Bacteria</taxon>
        <taxon>Pseudomonadati</taxon>
        <taxon>Pseudomonadota</taxon>
        <taxon>Alphaproteobacteria</taxon>
        <taxon>Hyphomicrobiales</taxon>
        <taxon>Hyphomicrobiaceae</taxon>
        <taxon>Methyloceanibacter</taxon>
    </lineage>
</organism>
<dbReference type="GO" id="GO:0016811">
    <property type="term" value="F:hydrolase activity, acting on carbon-nitrogen (but not peptide) bonds, in linear amides"/>
    <property type="evidence" value="ECO:0007669"/>
    <property type="project" value="InterPro"/>
</dbReference>
<dbReference type="CDD" id="cd07572">
    <property type="entry name" value="nit"/>
    <property type="match status" value="1"/>
</dbReference>
<accession>A0A1E3VTR6</accession>
<dbReference type="SUPFAM" id="SSF56317">
    <property type="entry name" value="Carbon-nitrogen hydrolase"/>
    <property type="match status" value="1"/>
</dbReference>
<gene>
    <name evidence="3" type="ORF">AUC70_15825</name>
</gene>
<reference evidence="3 4" key="1">
    <citation type="journal article" date="2016" name="Environ. Microbiol.">
        <title>New Methyloceanibacter diversity from North Sea sediments includes methanotroph containing solely the soluble methane monooxygenase.</title>
        <authorList>
            <person name="Vekeman B."/>
            <person name="Kerckhof F.M."/>
            <person name="Cremers G."/>
            <person name="de Vos P."/>
            <person name="Vandamme P."/>
            <person name="Boon N."/>
            <person name="Op den Camp H.J."/>
            <person name="Heylen K."/>
        </authorList>
    </citation>
    <scope>NUCLEOTIDE SEQUENCE [LARGE SCALE GENOMIC DNA]</scope>
    <source>
        <strain evidence="3 4">R-67176</strain>
    </source>
</reference>
<evidence type="ECO:0000259" key="2">
    <source>
        <dbReference type="PROSITE" id="PS50263"/>
    </source>
</evidence>
<keyword evidence="4" id="KW-1185">Reference proteome</keyword>
<dbReference type="PROSITE" id="PS50263">
    <property type="entry name" value="CN_HYDROLASE"/>
    <property type="match status" value="1"/>
</dbReference>
<dbReference type="AlphaFoldDB" id="A0A1E3VTR6"/>
<proteinExistence type="predicted"/>
<dbReference type="InterPro" id="IPR003010">
    <property type="entry name" value="C-N_Hydrolase"/>
</dbReference>
<name>A0A1E3VTR6_9HYPH</name>
<feature type="domain" description="CN hydrolase" evidence="2">
    <location>
        <begin position="9"/>
        <end position="260"/>
    </location>
</feature>
<evidence type="ECO:0000256" key="1">
    <source>
        <dbReference type="ARBA" id="ARBA00022801"/>
    </source>
</evidence>
<dbReference type="PANTHER" id="PTHR23088">
    <property type="entry name" value="NITRILASE-RELATED"/>
    <property type="match status" value="1"/>
</dbReference>
<dbReference type="Pfam" id="PF00795">
    <property type="entry name" value="CN_hydrolase"/>
    <property type="match status" value="1"/>
</dbReference>
<sequence>MGSDTANRFRAALVQLRAGRVIADNLIAAEALIREAAKGGANYIQTPENTALMELEPELVRSQVQPEGESCPLAVFRALAAELGVWLHIGSLGVKADDGRIANRSYLMAPDGTVAARYDKLHMFDVDLPNGESYRESDNYTPGSKAVLADLTPGGVPARLGMTICYDLRFAALYRALAIAGANMIAIPAAFTKHTGEAHWHVLLRARAIETGAYVFAATQGGLHENGRWTFGHSMIISPWGEILAEAGADPCVVFADIDLALVEEVRARVPALTHGRPFEIEIATPDGEPMKRQAS</sequence>
<protein>
    <submittedName>
        <fullName evidence="3">Amidohydrolase</fullName>
    </submittedName>
</protein>
<evidence type="ECO:0000313" key="3">
    <source>
        <dbReference type="EMBL" id="ODR96346.1"/>
    </source>
</evidence>
<dbReference type="Proteomes" id="UP000094172">
    <property type="component" value="Unassembled WGS sequence"/>
</dbReference>
<dbReference type="PANTHER" id="PTHR23088:SF27">
    <property type="entry name" value="DEAMINATED GLUTATHIONE AMIDASE"/>
    <property type="match status" value="1"/>
</dbReference>
<dbReference type="EMBL" id="LPWE01000005">
    <property type="protein sequence ID" value="ODR96346.1"/>
    <property type="molecule type" value="Genomic_DNA"/>
</dbReference>
<dbReference type="STRING" id="1774970.AUC70_15825"/>
<dbReference type="RefSeq" id="WP_069443677.1">
    <property type="nucleotide sequence ID" value="NZ_LPWE01000005.1"/>
</dbReference>